<accession>A0A858R873</accession>
<sequence>MLETIREERRADGFLASTDRDRLDFARIHAWLSGSYWSPGIARERVERAARHALPIGLYAPDGVQAGYCRVITDRATFAYLADVWVDDAWRGRGLGKFLVGFALSDPELQDLRRWMLFTADAHGLYRQFGFGPLADPSRVMVRPGPRI</sequence>
<keyword evidence="3" id="KW-1185">Reference proteome</keyword>
<feature type="domain" description="N-acetyltransferase" evidence="1">
    <location>
        <begin position="3"/>
        <end position="146"/>
    </location>
</feature>
<dbReference type="InterPro" id="IPR000182">
    <property type="entry name" value="GNAT_dom"/>
</dbReference>
<dbReference type="KEGG" id="acru:HHL28_11225"/>
<evidence type="ECO:0000313" key="2">
    <source>
        <dbReference type="EMBL" id="QJE73581.1"/>
    </source>
</evidence>
<dbReference type="GO" id="GO:0016747">
    <property type="term" value="F:acyltransferase activity, transferring groups other than amino-acyl groups"/>
    <property type="evidence" value="ECO:0007669"/>
    <property type="project" value="InterPro"/>
</dbReference>
<dbReference type="AlphaFoldDB" id="A0A858R873"/>
<protein>
    <submittedName>
        <fullName evidence="2">GNAT family N-acetyltransferase</fullName>
    </submittedName>
</protein>
<proteinExistence type="predicted"/>
<dbReference type="SUPFAM" id="SSF55729">
    <property type="entry name" value="Acyl-CoA N-acyltransferases (Nat)"/>
    <property type="match status" value="1"/>
</dbReference>
<name>A0A858R873_9PROT</name>
<dbReference type="EMBL" id="CP051775">
    <property type="protein sequence ID" value="QJE73581.1"/>
    <property type="molecule type" value="Genomic_DNA"/>
</dbReference>
<dbReference type="InterPro" id="IPR053144">
    <property type="entry name" value="Acetyltransferase_Butenolide"/>
</dbReference>
<dbReference type="Gene3D" id="3.40.630.30">
    <property type="match status" value="1"/>
</dbReference>
<dbReference type="CDD" id="cd04301">
    <property type="entry name" value="NAT_SF"/>
    <property type="match status" value="1"/>
</dbReference>
<evidence type="ECO:0000313" key="3">
    <source>
        <dbReference type="Proteomes" id="UP000501891"/>
    </source>
</evidence>
<organism evidence="2 3">
    <name type="scientific">Aerophototrophica crusticola</name>
    <dbReference type="NCBI Taxonomy" id="1709002"/>
    <lineage>
        <taxon>Bacteria</taxon>
        <taxon>Pseudomonadati</taxon>
        <taxon>Pseudomonadota</taxon>
        <taxon>Alphaproteobacteria</taxon>
        <taxon>Rhodospirillales</taxon>
        <taxon>Rhodospirillaceae</taxon>
        <taxon>Aerophototrophica</taxon>
    </lineage>
</organism>
<evidence type="ECO:0000259" key="1">
    <source>
        <dbReference type="PROSITE" id="PS51186"/>
    </source>
</evidence>
<dbReference type="PANTHER" id="PTHR43233">
    <property type="entry name" value="FAMILY N-ACETYLTRANSFERASE, PUTATIVE (AFU_ORTHOLOGUE AFUA_6G03350)-RELATED"/>
    <property type="match status" value="1"/>
</dbReference>
<dbReference type="InterPro" id="IPR016181">
    <property type="entry name" value="Acyl_CoA_acyltransferase"/>
</dbReference>
<dbReference type="Proteomes" id="UP000501891">
    <property type="component" value="Chromosome"/>
</dbReference>
<reference evidence="2" key="1">
    <citation type="submission" date="2020-04" db="EMBL/GenBank/DDBJ databases">
        <title>A desert anoxygenic phototrophic bacterium fixes CO2 using RubisCO under aerobic conditions.</title>
        <authorList>
            <person name="Tang K."/>
        </authorList>
    </citation>
    <scope>NUCLEOTIDE SEQUENCE [LARGE SCALE GENOMIC DNA]</scope>
    <source>
        <strain evidence="2">MIMtkB3</strain>
    </source>
</reference>
<dbReference type="PANTHER" id="PTHR43233:SF1">
    <property type="entry name" value="FAMILY N-ACETYLTRANSFERASE, PUTATIVE (AFU_ORTHOLOGUE AFUA_6G03350)-RELATED"/>
    <property type="match status" value="1"/>
</dbReference>
<dbReference type="PROSITE" id="PS51186">
    <property type="entry name" value="GNAT"/>
    <property type="match status" value="1"/>
</dbReference>
<gene>
    <name evidence="2" type="ORF">HHL28_11225</name>
</gene>
<dbReference type="Pfam" id="PF13508">
    <property type="entry name" value="Acetyltransf_7"/>
    <property type="match status" value="1"/>
</dbReference>